<proteinExistence type="predicted"/>
<protein>
    <submittedName>
        <fullName evidence="3">Uncharacterized protein</fullName>
    </submittedName>
</protein>
<feature type="transmembrane region" description="Helical" evidence="2">
    <location>
        <begin position="12"/>
        <end position="30"/>
    </location>
</feature>
<keyword evidence="2" id="KW-0472">Membrane</keyword>
<gene>
    <name evidence="3" type="ORF">ALAG00032_LOCUS7103</name>
</gene>
<feature type="region of interest" description="Disordered" evidence="1">
    <location>
        <begin position="245"/>
        <end position="269"/>
    </location>
</feature>
<evidence type="ECO:0000256" key="1">
    <source>
        <dbReference type="SAM" id="MobiDB-lite"/>
    </source>
</evidence>
<sequence length="289" mass="31932">MGSSTTNYLASTPFLMISIALASLIIGVALQRIIQLIYLNSTNGVNATDDVEQGEAKKPMTYDEAMQALAKVSDAEPFRRRRKKRKAKPEPVLLSALRYGEYHTDNKKLKIQVWRPDPTHRLAGHVVIDIIPKPEGSGGTSANSSVRRLAIDLDTVEATRLVTLRDGLCVVLAVRDYEVKGQGVIFKDLQYSKDIGVDDTTLYVLLVVRNDDSQEEETNSTRLQAFRRLAKGLFATTAGAGLDDTAQPLLPADATSQSSPPRPHSLSESIDLPDVDIERFFSKDFDRVF</sequence>
<evidence type="ECO:0000313" key="3">
    <source>
        <dbReference type="EMBL" id="CAE0366359.1"/>
    </source>
</evidence>
<reference evidence="3" key="1">
    <citation type="submission" date="2021-01" db="EMBL/GenBank/DDBJ databases">
        <authorList>
            <person name="Corre E."/>
            <person name="Pelletier E."/>
            <person name="Niang G."/>
            <person name="Scheremetjew M."/>
            <person name="Finn R."/>
            <person name="Kale V."/>
            <person name="Holt S."/>
            <person name="Cochrane G."/>
            <person name="Meng A."/>
            <person name="Brown T."/>
            <person name="Cohen L."/>
        </authorList>
    </citation>
    <scope>NUCLEOTIDE SEQUENCE</scope>
    <source>
        <strain evidence="3">CCMP1510</strain>
    </source>
</reference>
<organism evidence="3">
    <name type="scientific">Aureoumbra lagunensis</name>
    <dbReference type="NCBI Taxonomy" id="44058"/>
    <lineage>
        <taxon>Eukaryota</taxon>
        <taxon>Sar</taxon>
        <taxon>Stramenopiles</taxon>
        <taxon>Ochrophyta</taxon>
        <taxon>Pelagophyceae</taxon>
        <taxon>Pelagomonadales</taxon>
        <taxon>Aureoumbra</taxon>
    </lineage>
</organism>
<keyword evidence="2" id="KW-0812">Transmembrane</keyword>
<accession>A0A7S3NKL4</accession>
<name>A0A7S3NKL4_9STRA</name>
<evidence type="ECO:0000256" key="2">
    <source>
        <dbReference type="SAM" id="Phobius"/>
    </source>
</evidence>
<keyword evidence="2" id="KW-1133">Transmembrane helix</keyword>
<dbReference type="AlphaFoldDB" id="A0A7S3NKL4"/>
<dbReference type="EMBL" id="HBIJ01010308">
    <property type="protein sequence ID" value="CAE0366359.1"/>
    <property type="molecule type" value="Transcribed_RNA"/>
</dbReference>